<name>A0A835E256_9POAL</name>
<keyword evidence="2" id="KW-1185">Reference proteome</keyword>
<proteinExistence type="predicted"/>
<dbReference type="EMBL" id="JACEFO010002454">
    <property type="protein sequence ID" value="KAF8659680.1"/>
    <property type="molecule type" value="Genomic_DNA"/>
</dbReference>
<dbReference type="Proteomes" id="UP000636709">
    <property type="component" value="Unassembled WGS sequence"/>
</dbReference>
<dbReference type="OrthoDB" id="10488832at2759"/>
<reference evidence="1" key="1">
    <citation type="submission" date="2020-07" db="EMBL/GenBank/DDBJ databases">
        <title>Genome sequence and genetic diversity analysis of an under-domesticated orphan crop, white fonio (Digitaria exilis).</title>
        <authorList>
            <person name="Bennetzen J.L."/>
            <person name="Chen S."/>
            <person name="Ma X."/>
            <person name="Wang X."/>
            <person name="Yssel A.E.J."/>
            <person name="Chaluvadi S.R."/>
            <person name="Johnson M."/>
            <person name="Gangashetty P."/>
            <person name="Hamidou F."/>
            <person name="Sanogo M.D."/>
            <person name="Zwaenepoel A."/>
            <person name="Wallace J."/>
            <person name="Van De Peer Y."/>
            <person name="Van Deynze A."/>
        </authorList>
    </citation>
    <scope>NUCLEOTIDE SEQUENCE</scope>
    <source>
        <tissue evidence="1">Leaves</tissue>
    </source>
</reference>
<protein>
    <submittedName>
        <fullName evidence="1">Uncharacterized protein</fullName>
    </submittedName>
</protein>
<evidence type="ECO:0000313" key="2">
    <source>
        <dbReference type="Proteomes" id="UP000636709"/>
    </source>
</evidence>
<gene>
    <name evidence="1" type="ORF">HU200_058278</name>
</gene>
<accession>A0A835E256</accession>
<organism evidence="1 2">
    <name type="scientific">Digitaria exilis</name>
    <dbReference type="NCBI Taxonomy" id="1010633"/>
    <lineage>
        <taxon>Eukaryota</taxon>
        <taxon>Viridiplantae</taxon>
        <taxon>Streptophyta</taxon>
        <taxon>Embryophyta</taxon>
        <taxon>Tracheophyta</taxon>
        <taxon>Spermatophyta</taxon>
        <taxon>Magnoliopsida</taxon>
        <taxon>Liliopsida</taxon>
        <taxon>Poales</taxon>
        <taxon>Poaceae</taxon>
        <taxon>PACMAD clade</taxon>
        <taxon>Panicoideae</taxon>
        <taxon>Panicodae</taxon>
        <taxon>Paniceae</taxon>
        <taxon>Anthephorinae</taxon>
        <taxon>Digitaria</taxon>
    </lineage>
</organism>
<comment type="caution">
    <text evidence="1">The sequence shown here is derived from an EMBL/GenBank/DDBJ whole genome shotgun (WGS) entry which is preliminary data.</text>
</comment>
<sequence>MILSFSTWRPNICPSTKMFVGRGCRIGWQSCKSMMNSLRSPHMPCKFSWTLSIS</sequence>
<dbReference type="AlphaFoldDB" id="A0A835E256"/>
<evidence type="ECO:0000313" key="1">
    <source>
        <dbReference type="EMBL" id="KAF8659680.1"/>
    </source>
</evidence>